<gene>
    <name evidence="1" type="ORF">C1I95_32820</name>
</gene>
<proteinExistence type="predicted"/>
<organism evidence="1 2">
    <name type="scientific">Micromonospora craterilacus</name>
    <dbReference type="NCBI Taxonomy" id="1655439"/>
    <lineage>
        <taxon>Bacteria</taxon>
        <taxon>Bacillati</taxon>
        <taxon>Actinomycetota</taxon>
        <taxon>Actinomycetes</taxon>
        <taxon>Micromonosporales</taxon>
        <taxon>Micromonosporaceae</taxon>
        <taxon>Micromonospora</taxon>
    </lineage>
</organism>
<comment type="caution">
    <text evidence="1">The sequence shown here is derived from an EMBL/GenBank/DDBJ whole genome shotgun (WGS) entry which is preliminary data.</text>
</comment>
<dbReference type="SUPFAM" id="SSF53756">
    <property type="entry name" value="UDP-Glycosyltransferase/glycogen phosphorylase"/>
    <property type="match status" value="1"/>
</dbReference>
<evidence type="ECO:0000313" key="1">
    <source>
        <dbReference type="EMBL" id="PZG05258.1"/>
    </source>
</evidence>
<sequence length="528" mass="55823">MLVVVRTVTTLGRLRDVLSLTAGDRRVQTFFTCDVGSRSVLAAGVDEALEELGAPVLPWRDAVGSRFDLALAASENDQLVDLDAPVLLVPHGAGHQKFYPGTAVVSGLNPERLVMGGRVVPAAIGLPHAAHLERLARVCAPAASRGVVVGDPALARMRGSRFRGGQLRAAFGARDRRLVVLASTFGPDSALGRLPDLPERLVGGLPVDEYQVVVVLHPGVWAAHGPWQVRSWLEQAAAYGVQVVTPHEGWQAALLAASVVISDHGSLALYAAALDKPVVLAGRGSAVTVPGSAAALLAETAPVWDVDQRPRDQLDTAIDQHGAGVHGQVMDLLAEPDADGEECARRLRRLVYGLLRLEEPADPAMFGPVVAPALSVPAMPATVVGVAIQRDGVRIERYADLGHGEPRGGLEHRHLVADLRTASLAQLASASVVVVDDRAVWSTKGWPVRAAEEVARWPQASVLATVVDETSCAVWAGGRVTILHADEPLDPIVLASLAYVRLTTLGRLPGEDRIHLGRRVIGVVAVAR</sequence>
<dbReference type="InterPro" id="IPR043148">
    <property type="entry name" value="TagF_C"/>
</dbReference>
<dbReference type="Gene3D" id="3.40.50.12580">
    <property type="match status" value="1"/>
</dbReference>
<evidence type="ECO:0000313" key="2">
    <source>
        <dbReference type="Proteomes" id="UP000248924"/>
    </source>
</evidence>
<dbReference type="EMBL" id="POTY01000392">
    <property type="protein sequence ID" value="PZG05258.1"/>
    <property type="molecule type" value="Genomic_DNA"/>
</dbReference>
<dbReference type="Proteomes" id="UP000248924">
    <property type="component" value="Unassembled WGS sequence"/>
</dbReference>
<evidence type="ECO:0008006" key="3">
    <source>
        <dbReference type="Google" id="ProtNLM"/>
    </source>
</evidence>
<accession>A0A2W2DZC4</accession>
<dbReference type="AlphaFoldDB" id="A0A2W2DZC4"/>
<reference evidence="1 2" key="1">
    <citation type="submission" date="2018-01" db="EMBL/GenBank/DDBJ databases">
        <title>Draft genome sequence of Jishengella sp. NA12.</title>
        <authorList>
            <person name="Sahin N."/>
            <person name="Ay H."/>
            <person name="Saygin H."/>
        </authorList>
    </citation>
    <scope>NUCLEOTIDE SEQUENCE [LARGE SCALE GENOMIC DNA]</scope>
    <source>
        <strain evidence="1 2">NA12</strain>
    </source>
</reference>
<protein>
    <recommendedName>
        <fullName evidence="3">Translation initiation factor 2</fullName>
    </recommendedName>
</protein>
<name>A0A2W2DZC4_9ACTN</name>
<keyword evidence="2" id="KW-1185">Reference proteome</keyword>